<organism evidence="1 2">
    <name type="scientific">Marinobacter orientalis</name>
    <dbReference type="NCBI Taxonomy" id="1928859"/>
    <lineage>
        <taxon>Bacteria</taxon>
        <taxon>Pseudomonadati</taxon>
        <taxon>Pseudomonadota</taxon>
        <taxon>Gammaproteobacteria</taxon>
        <taxon>Pseudomonadales</taxon>
        <taxon>Marinobacteraceae</taxon>
        <taxon>Marinobacter</taxon>
    </lineage>
</organism>
<accession>A0A7Y0RET2</accession>
<protein>
    <submittedName>
        <fullName evidence="1">ABC transporter substrate-binding protein</fullName>
    </submittedName>
</protein>
<keyword evidence="2" id="KW-1185">Reference proteome</keyword>
<gene>
    <name evidence="1" type="ORF">HIU99_15250</name>
</gene>
<name>A0A7Y0RET2_9GAMM</name>
<sequence>MTHSLQAAAAQSATGSLVYLAGSDNSALNRRLRSLLEDALGSTTVIRSFSDGQTSRDSATPVIALGPEAFTRVRQDNRNAPVLALLVDRTFIDGYAERSGGSVSGILYDPPLLRQAIAGRAILPQATRVAMLARPGTVELYEPVTEQLPDYGLEGKIFVVTSDEKLIPTLIRALNYGDFILAAPDSSIYNPRTIKHILLTAYRRNRIVIGPSQAYVKAGSLASTYTPLTEIAELAAAFIREYRTSGQFPPPVYPDSFGIRLNQQVARSLNIPLRDSQDIINSVKARLGGPEESADE</sequence>
<dbReference type="PANTHER" id="PTHR35271">
    <property type="entry name" value="ABC TRANSPORTER, SUBSTRATE-BINDING LIPOPROTEIN-RELATED"/>
    <property type="match status" value="1"/>
</dbReference>
<dbReference type="AlphaFoldDB" id="A0A7Y0RET2"/>
<dbReference type="OrthoDB" id="9178917at2"/>
<dbReference type="Proteomes" id="UP000567186">
    <property type="component" value="Unassembled WGS sequence"/>
</dbReference>
<evidence type="ECO:0000313" key="1">
    <source>
        <dbReference type="EMBL" id="NMT64942.1"/>
    </source>
</evidence>
<evidence type="ECO:0000313" key="2">
    <source>
        <dbReference type="Proteomes" id="UP000567186"/>
    </source>
</evidence>
<comment type="caution">
    <text evidence="1">The sequence shown here is derived from an EMBL/GenBank/DDBJ whole genome shotgun (WGS) entry which is preliminary data.</text>
</comment>
<dbReference type="EMBL" id="JABCKY010000007">
    <property type="protein sequence ID" value="NMT64942.1"/>
    <property type="molecule type" value="Genomic_DNA"/>
</dbReference>
<reference evidence="1 2" key="1">
    <citation type="submission" date="2020-04" db="EMBL/GenBank/DDBJ databases">
        <title>Marinobacter oceani sp. nov., isolated from marine solar saltern.</title>
        <authorList>
            <person name="Chen X.-Y."/>
        </authorList>
    </citation>
    <scope>NUCLEOTIDE SEQUENCE [LARGE SCALE GENOMIC DNA]</scope>
    <source>
        <strain evidence="1 2">W62</strain>
    </source>
</reference>
<dbReference type="InterPro" id="IPR007487">
    <property type="entry name" value="ABC_transpt-TYRBP-like"/>
</dbReference>
<dbReference type="Gene3D" id="3.40.50.2300">
    <property type="match status" value="1"/>
</dbReference>
<proteinExistence type="predicted"/>
<dbReference type="PANTHER" id="PTHR35271:SF1">
    <property type="entry name" value="ABC TRANSPORTER, SUBSTRATE-BINDING LIPOPROTEIN"/>
    <property type="match status" value="1"/>
</dbReference>